<evidence type="ECO:0000313" key="2">
    <source>
        <dbReference type="EMBL" id="KAB8073736.1"/>
    </source>
</evidence>
<evidence type="ECO:0000313" key="3">
    <source>
        <dbReference type="Proteomes" id="UP000326565"/>
    </source>
</evidence>
<dbReference type="EMBL" id="ML732222">
    <property type="protein sequence ID" value="KAB8073736.1"/>
    <property type="molecule type" value="Genomic_DNA"/>
</dbReference>
<feature type="region of interest" description="Disordered" evidence="1">
    <location>
        <begin position="137"/>
        <end position="170"/>
    </location>
</feature>
<proteinExistence type="predicted"/>
<keyword evidence="3" id="KW-1185">Reference proteome</keyword>
<reference evidence="2 3" key="1">
    <citation type="submission" date="2019-04" db="EMBL/GenBank/DDBJ databases">
        <title>Friends and foes A comparative genomics study of 23 Aspergillus species from section Flavi.</title>
        <authorList>
            <consortium name="DOE Joint Genome Institute"/>
            <person name="Kjaerbolling I."/>
            <person name="Vesth T."/>
            <person name="Frisvad J.C."/>
            <person name="Nybo J.L."/>
            <person name="Theobald S."/>
            <person name="Kildgaard S."/>
            <person name="Isbrandt T."/>
            <person name="Kuo A."/>
            <person name="Sato A."/>
            <person name="Lyhne E.K."/>
            <person name="Kogle M.E."/>
            <person name="Wiebenga A."/>
            <person name="Kun R.S."/>
            <person name="Lubbers R.J."/>
            <person name="Makela M.R."/>
            <person name="Barry K."/>
            <person name="Chovatia M."/>
            <person name="Clum A."/>
            <person name="Daum C."/>
            <person name="Haridas S."/>
            <person name="He G."/>
            <person name="LaButti K."/>
            <person name="Lipzen A."/>
            <person name="Mondo S."/>
            <person name="Riley R."/>
            <person name="Salamov A."/>
            <person name="Simmons B.A."/>
            <person name="Magnuson J.K."/>
            <person name="Henrissat B."/>
            <person name="Mortensen U.H."/>
            <person name="Larsen T.O."/>
            <person name="Devries R.P."/>
            <person name="Grigoriev I.V."/>
            <person name="Machida M."/>
            <person name="Baker S.E."/>
            <person name="Andersen M.R."/>
        </authorList>
    </citation>
    <scope>NUCLEOTIDE SEQUENCE [LARGE SCALE GENOMIC DNA]</scope>
    <source>
        <strain evidence="2 3">CBS 151.66</strain>
    </source>
</reference>
<gene>
    <name evidence="2" type="ORF">BDV29DRAFT_157366</name>
</gene>
<dbReference type="Proteomes" id="UP000326565">
    <property type="component" value="Unassembled WGS sequence"/>
</dbReference>
<organism evidence="2 3">
    <name type="scientific">Aspergillus leporis</name>
    <dbReference type="NCBI Taxonomy" id="41062"/>
    <lineage>
        <taxon>Eukaryota</taxon>
        <taxon>Fungi</taxon>
        <taxon>Dikarya</taxon>
        <taxon>Ascomycota</taxon>
        <taxon>Pezizomycotina</taxon>
        <taxon>Eurotiomycetes</taxon>
        <taxon>Eurotiomycetidae</taxon>
        <taxon>Eurotiales</taxon>
        <taxon>Aspergillaceae</taxon>
        <taxon>Aspergillus</taxon>
        <taxon>Aspergillus subgen. Circumdati</taxon>
    </lineage>
</organism>
<accession>A0A5N5WYT8</accession>
<dbReference type="AlphaFoldDB" id="A0A5N5WYT8"/>
<sequence length="170" mass="18891">MAPNVGKKVVSQRILTESNLAMHNSLEESGEPDGSVVSWMEKVIIEEQTHIFHSQLGIKCSNLRNQGSIDIEQAMDQLSQAVSGSNTDQMSGSLKLFEQQQQRGACRETPLERFLSPDGCSDLSYFARPALAQMGTRFGDMEGREKRREKAKENVDSMASNKRQKGVKKG</sequence>
<dbReference type="OrthoDB" id="4224309at2759"/>
<name>A0A5N5WYT8_9EURO</name>
<evidence type="ECO:0000256" key="1">
    <source>
        <dbReference type="SAM" id="MobiDB-lite"/>
    </source>
</evidence>
<feature type="compositionally biased region" description="Basic and acidic residues" evidence="1">
    <location>
        <begin position="139"/>
        <end position="155"/>
    </location>
</feature>
<protein>
    <submittedName>
        <fullName evidence="2">Uncharacterized protein</fullName>
    </submittedName>
</protein>